<dbReference type="SUPFAM" id="SSF53474">
    <property type="entry name" value="alpha/beta-Hydrolases"/>
    <property type="match status" value="1"/>
</dbReference>
<dbReference type="PATRIC" id="fig|1293598.4.peg.2431"/>
<dbReference type="Gene3D" id="3.40.50.1820">
    <property type="entry name" value="alpha/beta hydrolase"/>
    <property type="match status" value="1"/>
</dbReference>
<dbReference type="InterPro" id="IPR052920">
    <property type="entry name" value="DNA-binding_regulatory"/>
</dbReference>
<dbReference type="PANTHER" id="PTHR43358">
    <property type="entry name" value="ALPHA/BETA-HYDROLASE"/>
    <property type="match status" value="1"/>
</dbReference>
<feature type="domain" description="Serine aminopeptidase S33" evidence="2">
    <location>
        <begin position="169"/>
        <end position="384"/>
    </location>
</feature>
<dbReference type="STRING" id="1293598.IV56_GL002328"/>
<dbReference type="GO" id="GO:0016787">
    <property type="term" value="F:hydrolase activity"/>
    <property type="evidence" value="ECO:0007669"/>
    <property type="project" value="UniProtKB-KW"/>
</dbReference>
<keyword evidence="3" id="KW-0378">Hydrolase</keyword>
<evidence type="ECO:0000313" key="3">
    <source>
        <dbReference type="EMBL" id="KRO15559.1"/>
    </source>
</evidence>
<dbReference type="AlphaFoldDB" id="A0A0R2MPG4"/>
<organism evidence="3 4">
    <name type="scientific">Lacticaseibacillus saniviri JCM 17471 = DSM 24301</name>
    <dbReference type="NCBI Taxonomy" id="1293598"/>
    <lineage>
        <taxon>Bacteria</taxon>
        <taxon>Bacillati</taxon>
        <taxon>Bacillota</taxon>
        <taxon>Bacilli</taxon>
        <taxon>Lactobacillales</taxon>
        <taxon>Lactobacillaceae</taxon>
        <taxon>Lacticaseibacillus</taxon>
    </lineage>
</organism>
<name>A0A0R2MPG4_9LACO</name>
<dbReference type="Pfam" id="PF12146">
    <property type="entry name" value="Hydrolase_4"/>
    <property type="match status" value="1"/>
</dbReference>
<feature type="signal peptide" evidence="1">
    <location>
        <begin position="1"/>
        <end position="24"/>
    </location>
</feature>
<keyword evidence="4" id="KW-1185">Reference proteome</keyword>
<dbReference type="PANTHER" id="PTHR43358:SF4">
    <property type="entry name" value="ALPHA_BETA HYDROLASE FOLD-1 DOMAIN-CONTAINING PROTEIN"/>
    <property type="match status" value="1"/>
</dbReference>
<feature type="chain" id="PRO_5039294695" evidence="1">
    <location>
        <begin position="25"/>
        <end position="764"/>
    </location>
</feature>
<proteinExistence type="predicted"/>
<comment type="caution">
    <text evidence="3">The sequence shown here is derived from an EMBL/GenBank/DDBJ whole genome shotgun (WGS) entry which is preliminary data.</text>
</comment>
<dbReference type="RefSeq" id="WP_056993308.1">
    <property type="nucleotide sequence ID" value="NZ_JQCE01000064.1"/>
</dbReference>
<dbReference type="EMBL" id="JQCE01000064">
    <property type="protein sequence ID" value="KRO15559.1"/>
    <property type="molecule type" value="Genomic_DNA"/>
</dbReference>
<evidence type="ECO:0000259" key="2">
    <source>
        <dbReference type="Pfam" id="PF12146"/>
    </source>
</evidence>
<reference evidence="3 4" key="1">
    <citation type="journal article" date="2015" name="Genome Announc.">
        <title>Expanding the biotechnology potential of lactobacilli through comparative genomics of 213 strains and associated genera.</title>
        <authorList>
            <person name="Sun Z."/>
            <person name="Harris H.M."/>
            <person name="McCann A."/>
            <person name="Guo C."/>
            <person name="Argimon S."/>
            <person name="Zhang W."/>
            <person name="Yang X."/>
            <person name="Jeffery I.B."/>
            <person name="Cooney J.C."/>
            <person name="Kagawa T.F."/>
            <person name="Liu W."/>
            <person name="Song Y."/>
            <person name="Salvetti E."/>
            <person name="Wrobel A."/>
            <person name="Rasinkangas P."/>
            <person name="Parkhill J."/>
            <person name="Rea M.C."/>
            <person name="O'Sullivan O."/>
            <person name="Ritari J."/>
            <person name="Douillard F.P."/>
            <person name="Paul Ross R."/>
            <person name="Yang R."/>
            <person name="Briner A.E."/>
            <person name="Felis G.E."/>
            <person name="de Vos W.M."/>
            <person name="Barrangou R."/>
            <person name="Klaenhammer T.R."/>
            <person name="Caufield P.W."/>
            <person name="Cui Y."/>
            <person name="Zhang H."/>
            <person name="O'Toole P.W."/>
        </authorList>
    </citation>
    <scope>NUCLEOTIDE SEQUENCE [LARGE SCALE GENOMIC DNA]</scope>
    <source>
        <strain evidence="3 4">DSM 24301</strain>
    </source>
</reference>
<dbReference type="InterPro" id="IPR029058">
    <property type="entry name" value="AB_hydrolase_fold"/>
</dbReference>
<sequence length="764" mass="83819">MKKWVKLSTLSLVALGLLVGVNHQQPTTVQASDTQSVLAQPATSTFTDQDVSALVGNVQKIDPEQFPIIRRQLANVIYSFLFERQTVQQLTASLNQLGLGSLSSLFASGDTQKNVSPQYVKPNAALEAFVKTVPAWFNNVQKEDWYMPFDDASGSGKLHAYYIANPVKTNKTVIAVHGYDNSGEGFAYMAKMFYEMGYNVLLPDQRDHGLSDGKEVDFGYRAPEDLSNWAKRVDQTVGTDSQITLYGLSMGAGSVTQAAGASQLPSSVKGVIDDCSYSSMSDLLSDKVNQLVASVESAPIGQDAIKQVVNLLNPTALLHDVDLQLQAKQQVTLAEISPQAQLAKSKLPLLVIHTLDDQLIPYEESVANYNASDAINKQFWLLDGKLDGHASASRDFFDYQNKLKQFTTEVFSGQSIDTNVQTFRDQLAQAQMINRSLYDDQTLTQYDALLFDLNSKAAQANLSDADYQAMQTELASAKQLLKVNPLTMGTDGIALTSANRLNQNTVSGFDTSNKNTATNYWVNVPMGNYYDVTIDYTAGNGIVLPGTTYTDALQLNQLRTSYGSVTGQTLKTFGVPATFGKTLTIHDRVYLKGGPQVLQFKQLTDQVRLKGLKLQMASAPRHLSHQIGQVTVINADQFDQASDNGYYAIENHTISYTNRANGQYLYGFDQVQPGTYQVQLNYATPNWFANAQFDLVKNPTTMTNIGQISLDKNNILAQYSNVTLSKALRFTVTQNDIDGGRIALRMTLTGTAANVQSLAISRVS</sequence>
<evidence type="ECO:0000256" key="1">
    <source>
        <dbReference type="SAM" id="SignalP"/>
    </source>
</evidence>
<dbReference type="Proteomes" id="UP000050969">
    <property type="component" value="Unassembled WGS sequence"/>
</dbReference>
<gene>
    <name evidence="3" type="ORF">IV56_GL002328</name>
</gene>
<dbReference type="Gene3D" id="2.60.120.260">
    <property type="entry name" value="Galactose-binding domain-like"/>
    <property type="match status" value="1"/>
</dbReference>
<dbReference type="InterPro" id="IPR022742">
    <property type="entry name" value="Hydrolase_4"/>
</dbReference>
<accession>A0A0R2MPG4</accession>
<evidence type="ECO:0000313" key="4">
    <source>
        <dbReference type="Proteomes" id="UP000050969"/>
    </source>
</evidence>
<keyword evidence="1" id="KW-0732">Signal</keyword>
<protein>
    <submittedName>
        <fullName evidence="3">Cell surface hydrolase</fullName>
    </submittedName>
</protein>